<sequence>MVFKVEYERPTTILSISPIRFSDNFGDSEKESVDSMEGKKIKTTRYNKNSSKKKAPKRRKEVKKKIKKTNRNVMNSPTIPSSADKETTHTETPSLPRTVNQPSKESENRQQFPDNFQL</sequence>
<evidence type="ECO:0000313" key="2">
    <source>
        <dbReference type="Proteomes" id="UP001165064"/>
    </source>
</evidence>
<dbReference type="Proteomes" id="UP001165064">
    <property type="component" value="Unassembled WGS sequence"/>
</dbReference>
<proteinExistence type="predicted"/>
<evidence type="ECO:0000313" key="1">
    <source>
        <dbReference type="EMBL" id="GMF05085.1"/>
    </source>
</evidence>
<gene>
    <name evidence="1" type="ORF">Amon02_001220600</name>
</gene>
<name>A0ACB5U8Y9_AMBMO</name>
<dbReference type="EMBL" id="BSXS01014190">
    <property type="protein sequence ID" value="GMF05085.1"/>
    <property type="molecule type" value="Genomic_DNA"/>
</dbReference>
<comment type="caution">
    <text evidence="1">The sequence shown here is derived from an EMBL/GenBank/DDBJ whole genome shotgun (WGS) entry which is preliminary data.</text>
</comment>
<keyword evidence="2" id="KW-1185">Reference proteome</keyword>
<protein>
    <submittedName>
        <fullName evidence="1">Unnamed protein product</fullName>
    </submittedName>
</protein>
<organism evidence="1 2">
    <name type="scientific">Ambrosiozyma monospora</name>
    <name type="common">Yeast</name>
    <name type="synonym">Endomycopsis monosporus</name>
    <dbReference type="NCBI Taxonomy" id="43982"/>
    <lineage>
        <taxon>Eukaryota</taxon>
        <taxon>Fungi</taxon>
        <taxon>Dikarya</taxon>
        <taxon>Ascomycota</taxon>
        <taxon>Saccharomycotina</taxon>
        <taxon>Pichiomycetes</taxon>
        <taxon>Pichiales</taxon>
        <taxon>Pichiaceae</taxon>
        <taxon>Ambrosiozyma</taxon>
    </lineage>
</organism>
<reference evidence="1" key="1">
    <citation type="submission" date="2023-04" db="EMBL/GenBank/DDBJ databases">
        <title>Ambrosiozyma monospora NBRC 10751.</title>
        <authorList>
            <person name="Ichikawa N."/>
            <person name="Sato H."/>
            <person name="Tonouchi N."/>
        </authorList>
    </citation>
    <scope>NUCLEOTIDE SEQUENCE</scope>
    <source>
        <strain evidence="1">NBRC 10751</strain>
    </source>
</reference>
<accession>A0ACB5U8Y9</accession>